<reference evidence="1 2" key="1">
    <citation type="submission" date="2020-03" db="EMBL/GenBank/DDBJ databases">
        <title>Complete genome sequences of two sulfur-disproportionating bacterial strains T55J and Mzg5.</title>
        <authorList>
            <person name="Umezawa K."/>
            <person name="Kojima H."/>
            <person name="Kato Y."/>
            <person name="Fukui M."/>
        </authorList>
    </citation>
    <scope>NUCLEOTIDE SEQUENCE [LARGE SCALE GENOMIC DNA]</scope>
    <source>
        <strain evidence="1 2">T55J</strain>
    </source>
</reference>
<evidence type="ECO:0000313" key="2">
    <source>
        <dbReference type="Proteomes" id="UP000516360"/>
    </source>
</evidence>
<evidence type="ECO:0000313" key="1">
    <source>
        <dbReference type="EMBL" id="BCB96411.1"/>
    </source>
</evidence>
<evidence type="ECO:0008006" key="3">
    <source>
        <dbReference type="Google" id="ProtNLM"/>
    </source>
</evidence>
<organism evidence="1 2">
    <name type="scientific">Dissulfurispira thermophila</name>
    <dbReference type="NCBI Taxonomy" id="2715679"/>
    <lineage>
        <taxon>Bacteria</taxon>
        <taxon>Pseudomonadati</taxon>
        <taxon>Nitrospirota</taxon>
        <taxon>Thermodesulfovibrionia</taxon>
        <taxon>Thermodesulfovibrionales</taxon>
        <taxon>Dissulfurispiraceae</taxon>
        <taxon>Dissulfurispira</taxon>
    </lineage>
</organism>
<dbReference type="RefSeq" id="WP_203471611.1">
    <property type="nucleotide sequence ID" value="NZ_AP022873.1"/>
</dbReference>
<protein>
    <recommendedName>
        <fullName evidence="3">DUF2281 domain-containing protein</fullName>
    </recommendedName>
</protein>
<gene>
    <name evidence="1" type="ORF">JZK55_13330</name>
</gene>
<dbReference type="EMBL" id="AP022873">
    <property type="protein sequence ID" value="BCB96411.1"/>
    <property type="molecule type" value="Genomic_DNA"/>
</dbReference>
<keyword evidence="2" id="KW-1185">Reference proteome</keyword>
<proteinExistence type="predicted"/>
<name>A0A7G1H2N1_9BACT</name>
<dbReference type="Proteomes" id="UP000516360">
    <property type="component" value="Chromosome"/>
</dbReference>
<sequence length="78" mass="9191">MSKTATIKVEKIFVDFERLSKKSKKEVADFIAYLKAKEELEATKEVLRDKDFLNSIMRGDEDFKAGRFKRWSEVKENV</sequence>
<dbReference type="AlphaFoldDB" id="A0A7G1H2N1"/>
<dbReference type="KEGG" id="dtp:JZK55_13330"/>
<accession>A0A7G1H2N1</accession>